<dbReference type="EMBL" id="CP012747">
    <property type="protein sequence ID" value="ALL68949.1"/>
    <property type="molecule type" value="Genomic_DNA"/>
</dbReference>
<gene>
    <name evidence="1" type="ORF">K788_0000051</name>
</gene>
<accession>A0A0N7JVE0</accession>
<evidence type="ECO:0000313" key="2">
    <source>
        <dbReference type="Proteomes" id="UP000019146"/>
    </source>
</evidence>
<reference evidence="1 2" key="1">
    <citation type="journal article" date="2014" name="Genome Announc.">
        <title>Draft Genome Sequence of the Haloacid-Degrading Burkholderia caribensis Strain MBA4.</title>
        <authorList>
            <person name="Pan Y."/>
            <person name="Kong K.F."/>
            <person name="Tsang J.S."/>
        </authorList>
    </citation>
    <scope>NUCLEOTIDE SEQUENCE [LARGE SCALE GENOMIC DNA]</scope>
    <source>
        <strain evidence="1 2">MBA4</strain>
    </source>
</reference>
<proteinExistence type="predicted"/>
<organism evidence="1 2">
    <name type="scientific">Paraburkholderia caribensis MBA4</name>
    <dbReference type="NCBI Taxonomy" id="1323664"/>
    <lineage>
        <taxon>Bacteria</taxon>
        <taxon>Pseudomonadati</taxon>
        <taxon>Pseudomonadota</taxon>
        <taxon>Betaproteobacteria</taxon>
        <taxon>Burkholderiales</taxon>
        <taxon>Burkholderiaceae</taxon>
        <taxon>Paraburkholderia</taxon>
    </lineage>
</organism>
<dbReference type="Proteomes" id="UP000019146">
    <property type="component" value="Chromosome 2"/>
</dbReference>
<dbReference type="KEGG" id="bcai:K788_0000051"/>
<evidence type="ECO:0000313" key="1">
    <source>
        <dbReference type="EMBL" id="ALL68949.1"/>
    </source>
</evidence>
<name>A0A0N7JVE0_9BURK</name>
<protein>
    <submittedName>
        <fullName evidence="1">Uncharacterized protein</fullName>
    </submittedName>
</protein>
<sequence length="57" mass="6662">MTIFVRYEYRQHGKKTVLTGSDTITVAENTPQAILAMLRLLHPQWESFRVIESRLSQ</sequence>
<dbReference type="AlphaFoldDB" id="A0A0N7JVE0"/>